<accession>A0A437Q8Z8</accession>
<dbReference type="PANTHER" id="PTHR42953:SF2">
    <property type="entry name" value="ADHESION PROTEIN"/>
    <property type="match status" value="1"/>
</dbReference>
<evidence type="ECO:0000313" key="1">
    <source>
        <dbReference type="EMBL" id="RVU30823.1"/>
    </source>
</evidence>
<dbReference type="GO" id="GO:0030001">
    <property type="term" value="P:metal ion transport"/>
    <property type="evidence" value="ECO:0007669"/>
    <property type="project" value="InterPro"/>
</dbReference>
<dbReference type="GO" id="GO:0046872">
    <property type="term" value="F:metal ion binding"/>
    <property type="evidence" value="ECO:0007669"/>
    <property type="project" value="InterPro"/>
</dbReference>
<gene>
    <name evidence="1" type="ORF">EOE65_09410</name>
</gene>
<name>A0A437Q8Z8_9GAMM</name>
<dbReference type="AlphaFoldDB" id="A0A437Q8Z8"/>
<dbReference type="SUPFAM" id="SSF53807">
    <property type="entry name" value="Helical backbone' metal receptor"/>
    <property type="match status" value="1"/>
</dbReference>
<dbReference type="InterPro" id="IPR050492">
    <property type="entry name" value="Bact_metal-bind_prot9"/>
</dbReference>
<keyword evidence="2" id="KW-1185">Reference proteome</keyword>
<organism evidence="1 2">
    <name type="scientific">Neptunomonas marina</name>
    <dbReference type="NCBI Taxonomy" id="1815562"/>
    <lineage>
        <taxon>Bacteria</taxon>
        <taxon>Pseudomonadati</taxon>
        <taxon>Pseudomonadota</taxon>
        <taxon>Gammaproteobacteria</taxon>
        <taxon>Oceanospirillales</taxon>
        <taxon>Oceanospirillaceae</taxon>
        <taxon>Neptunomonas</taxon>
    </lineage>
</organism>
<dbReference type="PROSITE" id="PS51257">
    <property type="entry name" value="PROKAR_LIPOPROTEIN"/>
    <property type="match status" value="1"/>
</dbReference>
<dbReference type="EMBL" id="SACQ01000004">
    <property type="protein sequence ID" value="RVU30823.1"/>
    <property type="molecule type" value="Genomic_DNA"/>
</dbReference>
<dbReference type="PANTHER" id="PTHR42953">
    <property type="entry name" value="HIGH-AFFINITY ZINC UPTAKE SYSTEM PROTEIN ZNUA-RELATED"/>
    <property type="match status" value="1"/>
</dbReference>
<dbReference type="InterPro" id="IPR006127">
    <property type="entry name" value="ZnuA-like"/>
</dbReference>
<protein>
    <submittedName>
        <fullName evidence="1">ABC transporter substrate-binding protein</fullName>
    </submittedName>
</protein>
<dbReference type="Pfam" id="PF01297">
    <property type="entry name" value="ZnuA"/>
    <property type="match status" value="1"/>
</dbReference>
<proteinExistence type="predicted"/>
<dbReference type="Gene3D" id="3.40.50.1980">
    <property type="entry name" value="Nitrogenase molybdenum iron protein domain"/>
    <property type="match status" value="2"/>
</dbReference>
<reference evidence="1 2" key="1">
    <citation type="submission" date="2019-01" db="EMBL/GenBank/DDBJ databases">
        <authorList>
            <person name="Chen W.-M."/>
        </authorList>
    </citation>
    <scope>NUCLEOTIDE SEQUENCE [LARGE SCALE GENOMIC DNA]</scope>
    <source>
        <strain evidence="1 2">HPM-16</strain>
    </source>
</reference>
<comment type="caution">
    <text evidence="1">The sequence shown here is derived from an EMBL/GenBank/DDBJ whole genome shotgun (WGS) entry which is preliminary data.</text>
</comment>
<sequence>MVSKPVYWLLGTLGSLLATPVYSLTIFACEPEWALLAKELAPQAKVIQATHAYQDPHYIEARPSLISAFRRADLAICTGAEMEIGWLPALQQRAGNARLRDGQPAMIYAADAVETIDKQETHFLQTGHIHAQGNPHFQLDPTRFVPVAALISQRLIALDPDNAANHLRQHRAWHSQWLDHIARWENSSQVLKGKRVVVQHSIFDYLIRFTAMEKVADLEPEPGVPPTISHLQKVQQQVSAAPPDGILRAWYQDEKSSQWLAKRIDRPVLDLPASPDPNQAQMSSLAGWFDLIFSRLHALN</sequence>
<dbReference type="Proteomes" id="UP000282818">
    <property type="component" value="Unassembled WGS sequence"/>
</dbReference>
<evidence type="ECO:0000313" key="2">
    <source>
        <dbReference type="Proteomes" id="UP000282818"/>
    </source>
</evidence>